<dbReference type="PANTHER" id="PTHR47992">
    <property type="entry name" value="PROTEIN PHOSPHATASE"/>
    <property type="match status" value="1"/>
</dbReference>
<dbReference type="PROSITE" id="PS51746">
    <property type="entry name" value="PPM_2"/>
    <property type="match status" value="1"/>
</dbReference>
<dbReference type="Pfam" id="PF13672">
    <property type="entry name" value="PP2C_2"/>
    <property type="match status" value="1"/>
</dbReference>
<evidence type="ECO:0000313" key="2">
    <source>
        <dbReference type="EMBL" id="HJB42906.1"/>
    </source>
</evidence>
<dbReference type="AlphaFoldDB" id="A0A9D2S4F0"/>
<gene>
    <name evidence="2" type="ORF">H9945_10460</name>
</gene>
<dbReference type="CDD" id="cd00143">
    <property type="entry name" value="PP2Cc"/>
    <property type="match status" value="1"/>
</dbReference>
<dbReference type="GO" id="GO:0004722">
    <property type="term" value="F:protein serine/threonine phosphatase activity"/>
    <property type="evidence" value="ECO:0007669"/>
    <property type="project" value="InterPro"/>
</dbReference>
<dbReference type="InterPro" id="IPR015655">
    <property type="entry name" value="PP2C"/>
</dbReference>
<dbReference type="SMART" id="SM00332">
    <property type="entry name" value="PP2Cc"/>
    <property type="match status" value="1"/>
</dbReference>
<reference evidence="2" key="2">
    <citation type="submission" date="2021-04" db="EMBL/GenBank/DDBJ databases">
        <authorList>
            <person name="Gilroy R."/>
        </authorList>
    </citation>
    <scope>NUCLEOTIDE SEQUENCE</scope>
    <source>
        <strain evidence="2">ChiBcec8-13705</strain>
    </source>
</reference>
<dbReference type="NCBIfam" id="NF033484">
    <property type="entry name" value="Stp1_PP2C_phos"/>
    <property type="match status" value="1"/>
</dbReference>
<comment type="caution">
    <text evidence="2">The sequence shown here is derived from an EMBL/GenBank/DDBJ whole genome shotgun (WGS) entry which is preliminary data.</text>
</comment>
<sequence length="253" mass="27648">MKIAGLTDIGSCRQENQDNFCARQLTDGSGWGVVCDGMGGVKGGRVASAIATTSMLQYFDRQLRTLRHGEEKQFILHGFDITNRAVYEKATSDPEMLGMGTTGVCAYVFGNMAHVVHAGDSRAYLWRGGQIRQLTRDHSMVQQLVDSGQITREQAALHPQKNLITRALGVSATIVPEYNRCEVQTGDVLLLCTDGLTNMVPNEEIALILQETAFFDAPRVLIDRALRGGGQDNITVLLMGVESTDQVREDTNG</sequence>
<evidence type="ECO:0000259" key="1">
    <source>
        <dbReference type="PROSITE" id="PS51746"/>
    </source>
</evidence>
<name>A0A9D2S4F0_9FIRM</name>
<dbReference type="InterPro" id="IPR001932">
    <property type="entry name" value="PPM-type_phosphatase-like_dom"/>
</dbReference>
<accession>A0A9D2S4F0</accession>
<protein>
    <submittedName>
        <fullName evidence="2">Stp1/IreP family PP2C-type Ser/Thr phosphatase</fullName>
    </submittedName>
</protein>
<dbReference type="Proteomes" id="UP000886803">
    <property type="component" value="Unassembled WGS sequence"/>
</dbReference>
<proteinExistence type="predicted"/>
<feature type="domain" description="PPM-type phosphatase" evidence="1">
    <location>
        <begin position="2"/>
        <end position="241"/>
    </location>
</feature>
<dbReference type="Gene3D" id="3.60.40.10">
    <property type="entry name" value="PPM-type phosphatase domain"/>
    <property type="match status" value="1"/>
</dbReference>
<dbReference type="SUPFAM" id="SSF81606">
    <property type="entry name" value="PP2C-like"/>
    <property type="match status" value="1"/>
</dbReference>
<dbReference type="InterPro" id="IPR036457">
    <property type="entry name" value="PPM-type-like_dom_sf"/>
</dbReference>
<organism evidence="2 3">
    <name type="scientific">Candidatus Gemmiger avicola</name>
    <dbReference type="NCBI Taxonomy" id="2838605"/>
    <lineage>
        <taxon>Bacteria</taxon>
        <taxon>Bacillati</taxon>
        <taxon>Bacillota</taxon>
        <taxon>Clostridia</taxon>
        <taxon>Eubacteriales</taxon>
        <taxon>Gemmiger</taxon>
    </lineage>
</organism>
<dbReference type="SMART" id="SM00331">
    <property type="entry name" value="PP2C_SIG"/>
    <property type="match status" value="1"/>
</dbReference>
<dbReference type="EMBL" id="DWYG01000178">
    <property type="protein sequence ID" value="HJB42906.1"/>
    <property type="molecule type" value="Genomic_DNA"/>
</dbReference>
<evidence type="ECO:0000313" key="3">
    <source>
        <dbReference type="Proteomes" id="UP000886803"/>
    </source>
</evidence>
<reference evidence="2" key="1">
    <citation type="journal article" date="2021" name="PeerJ">
        <title>Extensive microbial diversity within the chicken gut microbiome revealed by metagenomics and culture.</title>
        <authorList>
            <person name="Gilroy R."/>
            <person name="Ravi A."/>
            <person name="Getino M."/>
            <person name="Pursley I."/>
            <person name="Horton D.L."/>
            <person name="Alikhan N.F."/>
            <person name="Baker D."/>
            <person name="Gharbi K."/>
            <person name="Hall N."/>
            <person name="Watson M."/>
            <person name="Adriaenssens E.M."/>
            <person name="Foster-Nyarko E."/>
            <person name="Jarju S."/>
            <person name="Secka A."/>
            <person name="Antonio M."/>
            <person name="Oren A."/>
            <person name="Chaudhuri R.R."/>
            <person name="La Ragione R."/>
            <person name="Hildebrand F."/>
            <person name="Pallen M.J."/>
        </authorList>
    </citation>
    <scope>NUCLEOTIDE SEQUENCE</scope>
    <source>
        <strain evidence="2">ChiBcec8-13705</strain>
    </source>
</reference>